<keyword evidence="1 2" id="KW-0863">Zinc-finger</keyword>
<comment type="caution">
    <text evidence="4">The sequence shown here is derived from an EMBL/GenBank/DDBJ whole genome shotgun (WGS) entry which is preliminary data.</text>
</comment>
<reference evidence="4 5" key="1">
    <citation type="submission" date="2015-12" db="EMBL/GenBank/DDBJ databases">
        <title>Dictyostelia acquired genes for synthesis and detection of signals that induce cell-type specialization by lateral gene transfer from prokaryotes.</title>
        <authorList>
            <person name="Gloeckner G."/>
            <person name="Schaap P."/>
        </authorList>
    </citation>
    <scope>NUCLEOTIDE SEQUENCE [LARGE SCALE GENOMIC DNA]</scope>
    <source>
        <strain evidence="4 5">TK</strain>
    </source>
</reference>
<dbReference type="PANTHER" id="PTHR20973">
    <property type="entry name" value="NON-SMC ELEMENT 1-RELATED"/>
    <property type="match status" value="1"/>
</dbReference>
<keyword evidence="2" id="KW-0233">DNA recombination</keyword>
<sequence>MSDDTDYADLSSRHHCFLQTFINRKIIEQTTLDKITSAINAYYKSPQQSSNQYINDLNPYLIDFHIQIKTAKSQGKNYWALVNLKADEYSKLATYYQPSDTIFFKAIIEKLVQNGGEISNNECLNLGKAAKAGGSTKVEEILNTFIQDNWLRKSEDKARVTLAERSIIELQPMLVDLPDCYLCSQKVLTEKGVIEYQCSHDDCAIQLHTLCAKQWFSTHTKSNPCPNCKKPFK</sequence>
<dbReference type="InterPro" id="IPR001841">
    <property type="entry name" value="Znf_RING"/>
</dbReference>
<dbReference type="OMA" id="WPGDKFV"/>
<organism evidence="4 5">
    <name type="scientific">Tieghemostelium lacteum</name>
    <name type="common">Slime mold</name>
    <name type="synonym">Dictyostelium lacteum</name>
    <dbReference type="NCBI Taxonomy" id="361077"/>
    <lineage>
        <taxon>Eukaryota</taxon>
        <taxon>Amoebozoa</taxon>
        <taxon>Evosea</taxon>
        <taxon>Eumycetozoa</taxon>
        <taxon>Dictyostelia</taxon>
        <taxon>Dictyosteliales</taxon>
        <taxon>Raperosteliaceae</taxon>
        <taxon>Tieghemostelium</taxon>
    </lineage>
</organism>
<dbReference type="OrthoDB" id="185455at2759"/>
<dbReference type="AlphaFoldDB" id="A0A152A3S4"/>
<proteinExistence type="inferred from homology"/>
<dbReference type="Gene3D" id="3.90.1150.220">
    <property type="match status" value="1"/>
</dbReference>
<dbReference type="SUPFAM" id="SSF57850">
    <property type="entry name" value="RING/U-box"/>
    <property type="match status" value="1"/>
</dbReference>
<keyword evidence="5" id="KW-1185">Reference proteome</keyword>
<dbReference type="Pfam" id="PF07574">
    <property type="entry name" value="SMC_Nse1"/>
    <property type="match status" value="1"/>
</dbReference>
<name>A0A152A3S4_TIELA</name>
<accession>A0A152A3S4</accession>
<dbReference type="EMBL" id="LODT01000013">
    <property type="protein sequence ID" value="KYR00854.1"/>
    <property type="molecule type" value="Genomic_DNA"/>
</dbReference>
<keyword evidence="2" id="KW-0539">Nucleus</keyword>
<dbReference type="STRING" id="361077.A0A152A3S4"/>
<keyword evidence="2" id="KW-0227">DNA damage</keyword>
<dbReference type="GO" id="GO:0000724">
    <property type="term" value="P:double-strand break repair via homologous recombination"/>
    <property type="evidence" value="ECO:0007669"/>
    <property type="project" value="TreeGrafter"/>
</dbReference>
<keyword evidence="2" id="KW-0479">Metal-binding</keyword>
<dbReference type="Gene3D" id="3.30.40.10">
    <property type="entry name" value="Zinc/RING finger domain, C3HC4 (zinc finger)"/>
    <property type="match status" value="1"/>
</dbReference>
<dbReference type="PANTHER" id="PTHR20973:SF0">
    <property type="entry name" value="NON-STRUCTURAL MAINTENANCE OF CHROMOSOMES ELEMENT 1 HOMOLOG"/>
    <property type="match status" value="1"/>
</dbReference>
<comment type="subcellular location">
    <subcellularLocation>
        <location evidence="2">Nucleus</location>
    </subcellularLocation>
</comment>
<dbReference type="GO" id="GO:0030915">
    <property type="term" value="C:Smc5-Smc6 complex"/>
    <property type="evidence" value="ECO:0007669"/>
    <property type="project" value="UniProtKB-UniRule"/>
</dbReference>
<keyword evidence="2" id="KW-0833">Ubl conjugation pathway</keyword>
<evidence type="ECO:0000313" key="5">
    <source>
        <dbReference type="Proteomes" id="UP000076078"/>
    </source>
</evidence>
<comment type="subunit">
    <text evidence="2">Component of the Smc5-Smc6 complex.</text>
</comment>
<dbReference type="Proteomes" id="UP000076078">
    <property type="component" value="Unassembled WGS sequence"/>
</dbReference>
<keyword evidence="2" id="KW-0808">Transferase</keyword>
<comment type="catalytic activity">
    <reaction evidence="2">
        <text>S-ubiquitinyl-[E2 ubiquitin-conjugating enzyme]-L-cysteine + [acceptor protein]-L-lysine = [E2 ubiquitin-conjugating enzyme]-L-cysteine + N(6)-ubiquitinyl-[acceptor protein]-L-lysine.</text>
        <dbReference type="EC" id="2.3.2.27"/>
    </reaction>
</comment>
<dbReference type="GO" id="GO:0005634">
    <property type="term" value="C:nucleus"/>
    <property type="evidence" value="ECO:0007669"/>
    <property type="project" value="UniProtKB-SubCell"/>
</dbReference>
<evidence type="ECO:0000259" key="3">
    <source>
        <dbReference type="PROSITE" id="PS50089"/>
    </source>
</evidence>
<protein>
    <recommendedName>
        <fullName evidence="2">Non-structural maintenance of chromosomes element 1 homolog</fullName>
        <ecNumber evidence="2">2.3.2.27</ecNumber>
    </recommendedName>
</protein>
<comment type="similarity">
    <text evidence="2">Belongs to the NSE1 family.</text>
</comment>
<dbReference type="InterPro" id="IPR013083">
    <property type="entry name" value="Znf_RING/FYVE/PHD"/>
</dbReference>
<dbReference type="InParanoid" id="A0A152A3S4"/>
<evidence type="ECO:0000313" key="4">
    <source>
        <dbReference type="EMBL" id="KYR00854.1"/>
    </source>
</evidence>
<feature type="domain" description="RING-type" evidence="3">
    <location>
        <begin position="180"/>
        <end position="229"/>
    </location>
</feature>
<dbReference type="InterPro" id="IPR036388">
    <property type="entry name" value="WH-like_DNA-bd_sf"/>
</dbReference>
<evidence type="ECO:0000256" key="1">
    <source>
        <dbReference type="PROSITE-ProRule" id="PRU00175"/>
    </source>
</evidence>
<dbReference type="EC" id="2.3.2.27" evidence="2"/>
<dbReference type="Gene3D" id="1.10.10.10">
    <property type="entry name" value="Winged helix-like DNA-binding domain superfamily/Winged helix DNA-binding domain"/>
    <property type="match status" value="1"/>
</dbReference>
<dbReference type="GO" id="GO:0061630">
    <property type="term" value="F:ubiquitin protein ligase activity"/>
    <property type="evidence" value="ECO:0007669"/>
    <property type="project" value="UniProtKB-EC"/>
</dbReference>
<dbReference type="PROSITE" id="PS50089">
    <property type="entry name" value="ZF_RING_2"/>
    <property type="match status" value="1"/>
</dbReference>
<keyword evidence="2" id="KW-0862">Zinc</keyword>
<dbReference type="GO" id="GO:0008270">
    <property type="term" value="F:zinc ion binding"/>
    <property type="evidence" value="ECO:0007669"/>
    <property type="project" value="UniProtKB-KW"/>
</dbReference>
<dbReference type="FunCoup" id="A0A152A3S4">
    <property type="interactions" value="57"/>
</dbReference>
<keyword evidence="2" id="KW-0234">DNA repair</keyword>
<gene>
    <name evidence="4" type="ORF">DLAC_02911</name>
</gene>
<evidence type="ECO:0000256" key="2">
    <source>
        <dbReference type="RuleBase" id="RU368018"/>
    </source>
</evidence>
<dbReference type="InterPro" id="IPR011513">
    <property type="entry name" value="Nse1"/>
</dbReference>